<dbReference type="PROSITE" id="PS51750">
    <property type="entry name" value="BRO_N"/>
    <property type="match status" value="1"/>
</dbReference>
<dbReference type="Pfam" id="PF10548">
    <property type="entry name" value="P22_AR_C"/>
    <property type="match status" value="1"/>
</dbReference>
<gene>
    <name evidence="2" type="ORF">I7V27_13370</name>
</gene>
<dbReference type="EMBL" id="JAENMS010000006">
    <property type="protein sequence ID" value="MBL5935428.1"/>
    <property type="molecule type" value="Genomic_DNA"/>
</dbReference>
<evidence type="ECO:0000313" key="2">
    <source>
        <dbReference type="EMBL" id="MBL5935428.1"/>
    </source>
</evidence>
<feature type="domain" description="Bro-N" evidence="1">
    <location>
        <begin position="1"/>
        <end position="110"/>
    </location>
</feature>
<dbReference type="Proteomes" id="UP000653275">
    <property type="component" value="Unassembled WGS sequence"/>
</dbReference>
<name>A0AAP2F044_LELAM</name>
<evidence type="ECO:0000313" key="3">
    <source>
        <dbReference type="Proteomes" id="UP000653275"/>
    </source>
</evidence>
<dbReference type="AlphaFoldDB" id="A0AAP2F044"/>
<proteinExistence type="predicted"/>
<dbReference type="SMART" id="SM01040">
    <property type="entry name" value="Bro-N"/>
    <property type="match status" value="1"/>
</dbReference>
<evidence type="ECO:0000259" key="1">
    <source>
        <dbReference type="PROSITE" id="PS51750"/>
    </source>
</evidence>
<dbReference type="InterPro" id="IPR018876">
    <property type="entry name" value="Phage_P22_antirepressor_C"/>
</dbReference>
<dbReference type="Pfam" id="PF02498">
    <property type="entry name" value="Bro-N"/>
    <property type="match status" value="1"/>
</dbReference>
<dbReference type="RefSeq" id="WP_202665930.1">
    <property type="nucleotide sequence ID" value="NZ_JAENMR010000006.1"/>
</dbReference>
<reference evidence="2" key="1">
    <citation type="submission" date="2020-12" db="EMBL/GenBank/DDBJ databases">
        <title>Draft genome sequence of Enterobacter spp., Lelliottia spp. and Serratia spp. isolated from drinking water reservoirs and lakes.</title>
        <authorList>
            <person name="Reitter C."/>
            <person name="Neuhaus K."/>
            <person name="Huegler M."/>
        </authorList>
    </citation>
    <scope>NUCLEOTIDE SEQUENCE</scope>
    <source>
        <strain evidence="2">TZW15</strain>
    </source>
</reference>
<comment type="caution">
    <text evidence="2">The sequence shown here is derived from an EMBL/GenBank/DDBJ whole genome shotgun (WGS) entry which is preliminary data.</text>
</comment>
<sequence length="215" mass="24433">MTNQLAFHNTQFNVVNHNNQIWLTAVEIAKALCYKSDDAVTKIYNRNIDEFSTGMSETVNLGVSGNYQKTVRIFSLRGAHLIAMFARTPVAKEFRRWVLDVLDKEVGEAVVHPVSAQEETYTLSLTRSELCSICWCWSAAEYMREGLEQVTPGLIALRSPLADSVSIMASHYQRTLEAVKVILERETHNIKTRLYSVEDANWRSVLIRLRKPAAI</sequence>
<accession>A0AAP2F044</accession>
<protein>
    <recommendedName>
        <fullName evidence="1">Bro-N domain-containing protein</fullName>
    </recommendedName>
</protein>
<organism evidence="2 3">
    <name type="scientific">Lelliottia amnigena</name>
    <name type="common">Enterobacter amnigenus</name>
    <dbReference type="NCBI Taxonomy" id="61646"/>
    <lineage>
        <taxon>Bacteria</taxon>
        <taxon>Pseudomonadati</taxon>
        <taxon>Pseudomonadota</taxon>
        <taxon>Gammaproteobacteria</taxon>
        <taxon>Enterobacterales</taxon>
        <taxon>Enterobacteriaceae</taxon>
        <taxon>Lelliottia</taxon>
    </lineage>
</organism>
<dbReference type="InterPro" id="IPR003497">
    <property type="entry name" value="BRO_N_domain"/>
</dbReference>